<name>A0A1Q9R495_PSEPU</name>
<reference evidence="2 3" key="1">
    <citation type="submission" date="2016-10" db="EMBL/GenBank/DDBJ databases">
        <title>Genome Sequence of Pseudomonas putida GM4FR.</title>
        <authorList>
            <person name="Poehlein A."/>
            <person name="Wemheuer F."/>
            <person name="Hollensteiner J."/>
            <person name="Wemheuer B."/>
        </authorList>
    </citation>
    <scope>NUCLEOTIDE SEQUENCE [LARGE SCALE GENOMIC DNA]</scope>
    <source>
        <strain evidence="2 3">GM4FR</strain>
    </source>
</reference>
<feature type="transmembrane region" description="Helical" evidence="1">
    <location>
        <begin position="12"/>
        <end position="30"/>
    </location>
</feature>
<evidence type="ECO:0000256" key="1">
    <source>
        <dbReference type="SAM" id="Phobius"/>
    </source>
</evidence>
<keyword evidence="1" id="KW-0812">Transmembrane</keyword>
<organism evidence="2 3">
    <name type="scientific">Pseudomonas putida</name>
    <name type="common">Arthrobacter siderocapsulatus</name>
    <dbReference type="NCBI Taxonomy" id="303"/>
    <lineage>
        <taxon>Bacteria</taxon>
        <taxon>Pseudomonadati</taxon>
        <taxon>Pseudomonadota</taxon>
        <taxon>Gammaproteobacteria</taxon>
        <taxon>Pseudomonadales</taxon>
        <taxon>Pseudomonadaceae</taxon>
        <taxon>Pseudomonas</taxon>
    </lineage>
</organism>
<sequence>MFKQHKVRQAGLILFATTLLLILPNLTRLFG</sequence>
<proteinExistence type="predicted"/>
<gene>
    <name evidence="2" type="ORF">PSEMO_30240</name>
</gene>
<keyword evidence="1" id="KW-1133">Transmembrane helix</keyword>
<keyword evidence="1" id="KW-0472">Membrane</keyword>
<dbReference type="Proteomes" id="UP000186736">
    <property type="component" value="Unassembled WGS sequence"/>
</dbReference>
<accession>A0A1Q9R495</accession>
<evidence type="ECO:0000313" key="2">
    <source>
        <dbReference type="EMBL" id="OLS62122.1"/>
    </source>
</evidence>
<dbReference type="AlphaFoldDB" id="A0A1Q9R495"/>
<evidence type="ECO:0000313" key="3">
    <source>
        <dbReference type="Proteomes" id="UP000186736"/>
    </source>
</evidence>
<protein>
    <submittedName>
        <fullName evidence="2">Uncharacterized protein</fullName>
    </submittedName>
</protein>
<dbReference type="EMBL" id="MKZO01000025">
    <property type="protein sequence ID" value="OLS62122.1"/>
    <property type="molecule type" value="Genomic_DNA"/>
</dbReference>
<comment type="caution">
    <text evidence="2">The sequence shown here is derived from an EMBL/GenBank/DDBJ whole genome shotgun (WGS) entry which is preliminary data.</text>
</comment>